<sequence>MLVDGNVRGGRSVGQLGWERPSLLRLLPRKSQDFLQSRNCFRFAWLKEKDHRRDICCFKFEDAASSKLMSAQLALNALEIGSNAASSPSLLVFRTALTGAETATFAQFMLSENLIWK</sequence>
<evidence type="ECO:0000313" key="1">
    <source>
        <dbReference type="EMBL" id="CDI52230.1"/>
    </source>
</evidence>
<proteinExistence type="predicted"/>
<name>A0A077QRT5_9BASI</name>
<accession>A0A077QRT5</accession>
<protein>
    <submittedName>
        <fullName evidence="1">Uncharacterized protein</fullName>
    </submittedName>
</protein>
<dbReference type="EMBL" id="HG529533">
    <property type="protein sequence ID" value="CDI52230.1"/>
    <property type="molecule type" value="Genomic_DNA"/>
</dbReference>
<reference evidence="1" key="1">
    <citation type="journal article" date="2014" name="Genome Biol. Evol.">
        <title>Gene Loss Rather Than Gene Gain Is Associated with a Host Jump from Monocots to Dicots in the Smut Fungus Melanopsichium pennsylvanicum.</title>
        <authorList>
            <person name="Sharma R."/>
            <person name="Mishra B."/>
            <person name="Runge F."/>
            <person name="Thines M."/>
        </authorList>
    </citation>
    <scope>NUCLEOTIDE SEQUENCE</scope>
    <source>
        <strain evidence="1">4</strain>
    </source>
</reference>
<organism evidence="1">
    <name type="scientific">Melanopsichium pennsylvanicum 4</name>
    <dbReference type="NCBI Taxonomy" id="1398559"/>
    <lineage>
        <taxon>Eukaryota</taxon>
        <taxon>Fungi</taxon>
        <taxon>Dikarya</taxon>
        <taxon>Basidiomycota</taxon>
        <taxon>Ustilaginomycotina</taxon>
        <taxon>Ustilaginomycetes</taxon>
        <taxon>Ustilaginales</taxon>
        <taxon>Ustilaginaceae</taxon>
        <taxon>Melanopsichium</taxon>
    </lineage>
</organism>
<dbReference type="AlphaFoldDB" id="A0A077QRT5"/>